<evidence type="ECO:0000256" key="6">
    <source>
        <dbReference type="ARBA" id="ARBA00022840"/>
    </source>
</evidence>
<dbReference type="GO" id="GO:0015421">
    <property type="term" value="F:ABC-type oligopeptide transporter activity"/>
    <property type="evidence" value="ECO:0007669"/>
    <property type="project" value="TreeGrafter"/>
</dbReference>
<dbReference type="PROSITE" id="PS00211">
    <property type="entry name" value="ABC_TRANSPORTER_1"/>
    <property type="match status" value="1"/>
</dbReference>
<dbReference type="PANTHER" id="PTHR43394">
    <property type="entry name" value="ATP-DEPENDENT PERMEASE MDL1, MITOCHONDRIAL"/>
    <property type="match status" value="1"/>
</dbReference>
<comment type="similarity">
    <text evidence="10">Belongs to the ABC transporter superfamily. Lipid exporter (TC 3.A.1.106) family.</text>
</comment>
<evidence type="ECO:0000256" key="1">
    <source>
        <dbReference type="ARBA" id="ARBA00004651"/>
    </source>
</evidence>
<dbReference type="FunFam" id="1.20.1560.10:FF:000011">
    <property type="entry name" value="Multidrug ABC transporter ATP-binding protein"/>
    <property type="match status" value="1"/>
</dbReference>
<keyword evidence="6 15" id="KW-0067">ATP-binding</keyword>
<dbReference type="Pfam" id="PF00664">
    <property type="entry name" value="ABC_membrane"/>
    <property type="match status" value="1"/>
</dbReference>
<dbReference type="FunFam" id="3.40.50.300:FF:000287">
    <property type="entry name" value="Multidrug ABC transporter ATP-binding protein"/>
    <property type="match status" value="1"/>
</dbReference>
<dbReference type="InterPro" id="IPR036640">
    <property type="entry name" value="ABC1_TM_sf"/>
</dbReference>
<evidence type="ECO:0000259" key="13">
    <source>
        <dbReference type="PROSITE" id="PS50893"/>
    </source>
</evidence>
<dbReference type="PROSITE" id="PS50893">
    <property type="entry name" value="ABC_TRANSPORTER_2"/>
    <property type="match status" value="1"/>
</dbReference>
<dbReference type="InterPro" id="IPR039421">
    <property type="entry name" value="Type_1_exporter"/>
</dbReference>
<dbReference type="SMART" id="SM00382">
    <property type="entry name" value="AAA"/>
    <property type="match status" value="1"/>
</dbReference>
<evidence type="ECO:0000313" key="15">
    <source>
        <dbReference type="EMBL" id="XDS48070.1"/>
    </source>
</evidence>
<dbReference type="PROSITE" id="PS50929">
    <property type="entry name" value="ABC_TM1F"/>
    <property type="match status" value="1"/>
</dbReference>
<evidence type="ECO:0000256" key="7">
    <source>
        <dbReference type="ARBA" id="ARBA00022989"/>
    </source>
</evidence>
<evidence type="ECO:0000256" key="8">
    <source>
        <dbReference type="ARBA" id="ARBA00023136"/>
    </source>
</evidence>
<dbReference type="CDD" id="cd18547">
    <property type="entry name" value="ABC_6TM_Tm288_like"/>
    <property type="match status" value="1"/>
</dbReference>
<sequence>MPASMSRLIRMFFADRTRSMLMVVCLIVSGLGVAFGPIVLSRATDVLVDGLRRDGIQWSPFMLWLVFALGIYGVQFLSKWIAGWLSTRMVSDIAYELRNRIETKIWKLPLNYYDSKSLGDILSCTTNDINNVVLMLNQTGGDLLYYLLMLVGILAMMVTLSWHLALVTVVLIPLSAFLVHCITSISAPQFRRQWDVTGIVNSLVEESFNGQTVIKSFGLESRFEERFEEHNADLYRASFKALGFSNLIQPCSRFLTNLNYVIVALVGAMRVVSGTMSIGDVQAFIQYARQFSQPFTSLAQMTSAIQSGNASLRRVFELLDAEEEHPDSTHAMRERSLSGSVEFRDVSFSYVPDKPLIEHLNLKVEAGQTVAIVGSTGAGKTTLVNLIERFYEVNSGEIVFDDAIEIHDLTRHALRRNISMVLQDTWLRQGTIRDNISYGAPQIADVSHVRFVRACKAAFVDDFVDTLPLGFGTEITNEGTVVSAGEKQLLTIARAFLPQSNILILDEATSSVDTRTEALIQSAIDSLREDRTSFVIAHRLSTIRGADIILVMERGHIVEQGSHEELLARNGTYAALYASQFDHADQ</sequence>
<feature type="transmembrane region" description="Helical" evidence="12">
    <location>
        <begin position="21"/>
        <end position="41"/>
    </location>
</feature>
<gene>
    <name evidence="15" type="ORF">QN216_06905</name>
</gene>
<feature type="transmembrane region" description="Helical" evidence="12">
    <location>
        <begin position="143"/>
        <end position="160"/>
    </location>
</feature>
<evidence type="ECO:0000256" key="3">
    <source>
        <dbReference type="ARBA" id="ARBA00022475"/>
    </source>
</evidence>
<organism evidence="15">
    <name type="scientific">Bifidobacterium fermentum</name>
    <dbReference type="NCBI Taxonomy" id="3059035"/>
    <lineage>
        <taxon>Bacteria</taxon>
        <taxon>Bacillati</taxon>
        <taxon>Actinomycetota</taxon>
        <taxon>Actinomycetes</taxon>
        <taxon>Bifidobacteriales</taxon>
        <taxon>Bifidobacteriaceae</taxon>
        <taxon>Bifidobacterium</taxon>
    </lineage>
</organism>
<dbReference type="InterPro" id="IPR017871">
    <property type="entry name" value="ABC_transporter-like_CS"/>
</dbReference>
<dbReference type="EMBL" id="CP129682">
    <property type="protein sequence ID" value="XDS48070.1"/>
    <property type="molecule type" value="Genomic_DNA"/>
</dbReference>
<accession>A0AB39UG37</accession>
<evidence type="ECO:0000256" key="12">
    <source>
        <dbReference type="SAM" id="Phobius"/>
    </source>
</evidence>
<dbReference type="InterPro" id="IPR003593">
    <property type="entry name" value="AAA+_ATPase"/>
</dbReference>
<comment type="function">
    <text evidence="9">ABC transporter involved in fatty acid import. Transmembrane domains (TMD) form a pore in the membrane and the ATP-binding domain (NBD) is responsible for energy generation.</text>
</comment>
<reference evidence="15" key="1">
    <citation type="submission" date="2023-07" db="EMBL/GenBank/DDBJ databases">
        <title>Bifidobacterium aquikefiriaerophilum sp. nov. and Bifidobacterium eccum sp. nov., isolated from water kefir.</title>
        <authorList>
            <person name="Breselge S."/>
            <person name="Bellassi P."/>
            <person name="Barcenilla C."/>
            <person name="Alvarez-Ordonez A."/>
            <person name="Morelli L."/>
            <person name="Cotter P.D."/>
        </authorList>
    </citation>
    <scope>NUCLEOTIDE SEQUENCE</scope>
    <source>
        <strain evidence="15">WK013_4_14</strain>
    </source>
</reference>
<feature type="transmembrane region" description="Helical" evidence="12">
    <location>
        <begin position="61"/>
        <end position="82"/>
    </location>
</feature>
<evidence type="ECO:0000256" key="4">
    <source>
        <dbReference type="ARBA" id="ARBA00022692"/>
    </source>
</evidence>
<protein>
    <recommendedName>
        <fullName evidence="11">Fatty acid ABC transporter ATP-binding/permease protein</fullName>
    </recommendedName>
</protein>
<dbReference type="SUPFAM" id="SSF90123">
    <property type="entry name" value="ABC transporter transmembrane region"/>
    <property type="match status" value="1"/>
</dbReference>
<evidence type="ECO:0000256" key="11">
    <source>
        <dbReference type="ARBA" id="ARBA00071747"/>
    </source>
</evidence>
<feature type="domain" description="ABC transporter" evidence="13">
    <location>
        <begin position="341"/>
        <end position="579"/>
    </location>
</feature>
<dbReference type="AlphaFoldDB" id="A0AB39UG37"/>
<dbReference type="Gene3D" id="3.40.50.300">
    <property type="entry name" value="P-loop containing nucleotide triphosphate hydrolases"/>
    <property type="match status" value="1"/>
</dbReference>
<name>A0AB39UG37_9BIFI</name>
<dbReference type="SUPFAM" id="SSF52540">
    <property type="entry name" value="P-loop containing nucleoside triphosphate hydrolases"/>
    <property type="match status" value="1"/>
</dbReference>
<evidence type="ECO:0000256" key="5">
    <source>
        <dbReference type="ARBA" id="ARBA00022741"/>
    </source>
</evidence>
<dbReference type="Gene3D" id="1.20.1560.10">
    <property type="entry name" value="ABC transporter type 1, transmembrane domain"/>
    <property type="match status" value="1"/>
</dbReference>
<dbReference type="Pfam" id="PF00005">
    <property type="entry name" value="ABC_tran"/>
    <property type="match status" value="1"/>
</dbReference>
<dbReference type="InterPro" id="IPR011527">
    <property type="entry name" value="ABC1_TM_dom"/>
</dbReference>
<feature type="domain" description="ABC transmembrane type-1" evidence="14">
    <location>
        <begin position="21"/>
        <end position="307"/>
    </location>
</feature>
<evidence type="ECO:0000256" key="10">
    <source>
        <dbReference type="ARBA" id="ARBA00061644"/>
    </source>
</evidence>
<comment type="subcellular location">
    <subcellularLocation>
        <location evidence="1">Cell membrane</location>
        <topology evidence="1">Multi-pass membrane protein</topology>
    </subcellularLocation>
</comment>
<evidence type="ECO:0000256" key="2">
    <source>
        <dbReference type="ARBA" id="ARBA00022448"/>
    </source>
</evidence>
<dbReference type="GO" id="GO:0005524">
    <property type="term" value="F:ATP binding"/>
    <property type="evidence" value="ECO:0007669"/>
    <property type="project" value="UniProtKB-KW"/>
</dbReference>
<evidence type="ECO:0000256" key="9">
    <source>
        <dbReference type="ARBA" id="ARBA00055053"/>
    </source>
</evidence>
<keyword evidence="8 12" id="KW-0472">Membrane</keyword>
<dbReference type="InterPro" id="IPR027417">
    <property type="entry name" value="P-loop_NTPase"/>
</dbReference>
<keyword evidence="3" id="KW-1003">Cell membrane</keyword>
<dbReference type="GO" id="GO:0016887">
    <property type="term" value="F:ATP hydrolysis activity"/>
    <property type="evidence" value="ECO:0007669"/>
    <property type="project" value="InterPro"/>
</dbReference>
<dbReference type="RefSeq" id="WP_369342670.1">
    <property type="nucleotide sequence ID" value="NZ_CP129682.1"/>
</dbReference>
<evidence type="ECO:0000259" key="14">
    <source>
        <dbReference type="PROSITE" id="PS50929"/>
    </source>
</evidence>
<keyword evidence="2" id="KW-0813">Transport</keyword>
<dbReference type="GO" id="GO:0005886">
    <property type="term" value="C:plasma membrane"/>
    <property type="evidence" value="ECO:0007669"/>
    <property type="project" value="UniProtKB-SubCell"/>
</dbReference>
<keyword evidence="7 12" id="KW-1133">Transmembrane helix</keyword>
<proteinExistence type="inferred from homology"/>
<dbReference type="PANTHER" id="PTHR43394:SF1">
    <property type="entry name" value="ATP-BINDING CASSETTE SUB-FAMILY B MEMBER 10, MITOCHONDRIAL"/>
    <property type="match status" value="1"/>
</dbReference>
<keyword evidence="5" id="KW-0547">Nucleotide-binding</keyword>
<dbReference type="InterPro" id="IPR003439">
    <property type="entry name" value="ABC_transporter-like_ATP-bd"/>
</dbReference>
<keyword evidence="4 12" id="KW-0812">Transmembrane</keyword>